<feature type="transmembrane region" description="Helical" evidence="1">
    <location>
        <begin position="834"/>
        <end position="855"/>
    </location>
</feature>
<keyword evidence="3" id="KW-1185">Reference proteome</keyword>
<feature type="transmembrane region" description="Helical" evidence="1">
    <location>
        <begin position="236"/>
        <end position="256"/>
    </location>
</feature>
<comment type="caution">
    <text evidence="2">The sequence shown here is derived from an EMBL/GenBank/DDBJ whole genome shotgun (WGS) entry which is preliminary data.</text>
</comment>
<dbReference type="RefSeq" id="WP_055257322.1">
    <property type="nucleotide sequence ID" value="NZ_CABIXL010000001.1"/>
</dbReference>
<keyword evidence="1" id="KW-0812">Transmembrane</keyword>
<feature type="transmembrane region" description="Helical" evidence="1">
    <location>
        <begin position="436"/>
        <end position="454"/>
    </location>
</feature>
<keyword evidence="1" id="KW-0472">Membrane</keyword>
<dbReference type="PANTHER" id="PTHR38454">
    <property type="entry name" value="INTEGRAL MEMBRANE PROTEIN-RELATED"/>
    <property type="match status" value="1"/>
</dbReference>
<evidence type="ECO:0000313" key="3">
    <source>
        <dbReference type="Proteomes" id="UP000095488"/>
    </source>
</evidence>
<name>A0ABP2ARU2_SARVE</name>
<dbReference type="Pfam" id="PF09586">
    <property type="entry name" value="YfhO"/>
    <property type="match status" value="1"/>
</dbReference>
<feature type="transmembrane region" description="Helical" evidence="1">
    <location>
        <begin position="350"/>
        <end position="370"/>
    </location>
</feature>
<accession>A0ABP2ARU2</accession>
<feature type="transmembrane region" description="Helical" evidence="1">
    <location>
        <begin position="382"/>
        <end position="401"/>
    </location>
</feature>
<protein>
    <submittedName>
        <fullName evidence="2">Predicted membrane protein</fullName>
    </submittedName>
</protein>
<reference evidence="2 3" key="1">
    <citation type="submission" date="2015-09" db="EMBL/GenBank/DDBJ databases">
        <authorList>
            <consortium name="Pathogen Informatics"/>
            <person name="Wu L."/>
            <person name="Ma J."/>
        </authorList>
    </citation>
    <scope>NUCLEOTIDE SEQUENCE [LARGE SCALE GENOMIC DNA]</scope>
    <source>
        <strain evidence="2 3">2789STDY5834858</strain>
    </source>
</reference>
<dbReference type="EMBL" id="CYZR01000001">
    <property type="protein sequence ID" value="CUN52951.1"/>
    <property type="molecule type" value="Genomic_DNA"/>
</dbReference>
<dbReference type="Proteomes" id="UP000095488">
    <property type="component" value="Unassembled WGS sequence"/>
</dbReference>
<sequence>MVNNKNTKLYLLLSFVIPPIILFIALSFANIGPLGKESILVGDMYKIYAKFYTGYQDMFRTGNFVQIFYTWKIGLGQSFVGNFAYFLASPFSLIVLLFPSSMMSTALLVMTLVKVAFEGLTFSLYIKYVHKNINIFTVMFAVMYSLMCYVIVYFLNIMWLDGLIFMPLILIGVHKIIETKKIRFFIIFLTIMFISNFYLSYMIGIFTFIYFIAIYINRDDTSKKGFKNFLRYFFKFMLGAIIAALISCILLIPAYFSLKNGGGLESNPIINTFRFSTFAEKLFLGTYDEISFGAPNIYCGLIPLILVIPFFLNKKISYKEKLTYFIILAIFILSFSTPIINFAWHCFNSPVWYMFRYSFIFSFVVLIIAYKAFINIEYTTNKVIIISCAILLSMLIGIFFIYDDSLIILINIVFIIIYMFLLLLYKNKNHLSKPDIIIISALIFVAVLCETTIACRCYLVDVHREVGSYKSDTYSDLIKYRDDVSYLNNLNNNEFFRTTTNTTDLNTGMALNANGLSISTTFSNQGLNKFLTNDFGVQNDNSYTTLMHWNSNLLLDSVLNMKYVLSNDYLGSSYIKLNSPVGVINENPYALSLGFVVSDYTLNNSLTFTNNYLENDNILLNAFEGINLSNPNFINYMSPITNYSLELNNLAKYNDKIVTDINPNKSSNIIIKYTAPYSGEFYLNIPNSDKLTSYVYANNKYLGDYGSFFCRSVLDLGYLKKGQEMTLAIDFNQDVDFNLDSIELYGLNLETFNKTISTLKKQEIQNLKVTNTTVSGNVTTSNDNQALFLSIPYDTSWKAYINGKQVKTYNFNYLTEIRLQKGTQNILLKFVPQGIYLGIISCIIGLVLLFIIIIFEN</sequence>
<organism evidence="2 3">
    <name type="scientific">Sarcina ventriculi</name>
    <name type="common">Clostridium ventriculi</name>
    <dbReference type="NCBI Taxonomy" id="1267"/>
    <lineage>
        <taxon>Bacteria</taxon>
        <taxon>Bacillati</taxon>
        <taxon>Bacillota</taxon>
        <taxon>Clostridia</taxon>
        <taxon>Eubacteriales</taxon>
        <taxon>Clostridiaceae</taxon>
        <taxon>Sarcina</taxon>
    </lineage>
</organism>
<feature type="transmembrane region" description="Helical" evidence="1">
    <location>
        <begin position="132"/>
        <end position="152"/>
    </location>
</feature>
<evidence type="ECO:0000256" key="1">
    <source>
        <dbReference type="SAM" id="Phobius"/>
    </source>
</evidence>
<feature type="transmembrane region" description="Helical" evidence="1">
    <location>
        <begin position="9"/>
        <end position="31"/>
    </location>
</feature>
<feature type="transmembrane region" description="Helical" evidence="1">
    <location>
        <begin position="159"/>
        <end position="177"/>
    </location>
</feature>
<keyword evidence="1" id="KW-1133">Transmembrane helix</keyword>
<dbReference type="PANTHER" id="PTHR38454:SF1">
    <property type="entry name" value="INTEGRAL MEMBRANE PROTEIN"/>
    <property type="match status" value="1"/>
</dbReference>
<feature type="transmembrane region" description="Helical" evidence="1">
    <location>
        <begin position="407"/>
        <end position="424"/>
    </location>
</feature>
<proteinExistence type="predicted"/>
<gene>
    <name evidence="2" type="ORF">ERS852473_00440</name>
</gene>
<feature type="transmembrane region" description="Helical" evidence="1">
    <location>
        <begin position="183"/>
        <end position="216"/>
    </location>
</feature>
<evidence type="ECO:0000313" key="2">
    <source>
        <dbReference type="EMBL" id="CUN52951.1"/>
    </source>
</evidence>
<dbReference type="InterPro" id="IPR018580">
    <property type="entry name" value="Uncharacterised_YfhO"/>
</dbReference>
<feature type="transmembrane region" description="Helical" evidence="1">
    <location>
        <begin position="292"/>
        <end position="312"/>
    </location>
</feature>
<feature type="transmembrane region" description="Helical" evidence="1">
    <location>
        <begin position="324"/>
        <end position="344"/>
    </location>
</feature>